<gene>
    <name evidence="2" type="ORF">DSM104440_02891</name>
</gene>
<reference evidence="2 3" key="1">
    <citation type="submission" date="2020-04" db="EMBL/GenBank/DDBJ databases">
        <title>Usitatibacter rugosus gen. nov., sp. nov. and Usitatibacter palustris sp. nov., novel members of Usitatibacteraceae fam. nov. within the order Nitrosomonadales isolated from soil.</title>
        <authorList>
            <person name="Huber K.J."/>
            <person name="Neumann-Schaal M."/>
            <person name="Geppert A."/>
            <person name="Luckner M."/>
            <person name="Wanner G."/>
            <person name="Overmann J."/>
        </authorList>
    </citation>
    <scope>NUCLEOTIDE SEQUENCE [LARGE SCALE GENOMIC DNA]</scope>
    <source>
        <strain evidence="2 3">Swamp67</strain>
    </source>
</reference>
<organism evidence="2 3">
    <name type="scientific">Usitatibacter palustris</name>
    <dbReference type="NCBI Taxonomy" id="2732487"/>
    <lineage>
        <taxon>Bacteria</taxon>
        <taxon>Pseudomonadati</taxon>
        <taxon>Pseudomonadota</taxon>
        <taxon>Betaproteobacteria</taxon>
        <taxon>Nitrosomonadales</taxon>
        <taxon>Usitatibacteraceae</taxon>
        <taxon>Usitatibacter</taxon>
    </lineage>
</organism>
<evidence type="ECO:0000313" key="2">
    <source>
        <dbReference type="EMBL" id="QJR16063.1"/>
    </source>
</evidence>
<dbReference type="Proteomes" id="UP000503096">
    <property type="component" value="Chromosome"/>
</dbReference>
<dbReference type="EMBL" id="CP053073">
    <property type="protein sequence ID" value="QJR16063.1"/>
    <property type="molecule type" value="Genomic_DNA"/>
</dbReference>
<dbReference type="Pfam" id="PF12713">
    <property type="entry name" value="DUF3806"/>
    <property type="match status" value="1"/>
</dbReference>
<name>A0A6M4HBR5_9PROT</name>
<keyword evidence="3" id="KW-1185">Reference proteome</keyword>
<protein>
    <recommendedName>
        <fullName evidence="1">DUF3806 domain-containing protein</fullName>
    </recommendedName>
</protein>
<feature type="domain" description="DUF3806" evidence="1">
    <location>
        <begin position="40"/>
        <end position="124"/>
    </location>
</feature>
<dbReference type="InParanoid" id="A0A6M4HBR5"/>
<dbReference type="AlphaFoldDB" id="A0A6M4HBR5"/>
<accession>A0A6M4HBR5</accession>
<dbReference type="InterPro" id="IPR024266">
    <property type="entry name" value="DUF3806"/>
</dbReference>
<dbReference type="Gene3D" id="1.20.120.1090">
    <property type="match status" value="1"/>
</dbReference>
<evidence type="ECO:0000259" key="1">
    <source>
        <dbReference type="Pfam" id="PF12713"/>
    </source>
</evidence>
<dbReference type="RefSeq" id="WP_171163875.1">
    <property type="nucleotide sequence ID" value="NZ_CP053073.1"/>
</dbReference>
<evidence type="ECO:0000313" key="3">
    <source>
        <dbReference type="Proteomes" id="UP000503096"/>
    </source>
</evidence>
<sequence>MTQSIETLNEEDIQRIEAHREWVVGHFEDAKGYEPLSAKLRVIQAVLDNGWAEKTETWKLQSLGIALGDALVQEMPQLSWVAVEDEFGRDPALRWLETTVLIFPLTAISKRVEDDVAVDAFEMFGGFLKTINDVIQSADP</sequence>
<dbReference type="KEGG" id="upl:DSM104440_02891"/>
<proteinExistence type="predicted"/>